<organism evidence="3 4">
    <name type="scientific">Citrus sinensis</name>
    <name type="common">Sweet orange</name>
    <name type="synonym">Citrus aurantium var. sinensis</name>
    <dbReference type="NCBI Taxonomy" id="2711"/>
    <lineage>
        <taxon>Eukaryota</taxon>
        <taxon>Viridiplantae</taxon>
        <taxon>Streptophyta</taxon>
        <taxon>Embryophyta</taxon>
        <taxon>Tracheophyta</taxon>
        <taxon>Spermatophyta</taxon>
        <taxon>Magnoliopsida</taxon>
        <taxon>eudicotyledons</taxon>
        <taxon>Gunneridae</taxon>
        <taxon>Pentapetalae</taxon>
        <taxon>rosids</taxon>
        <taxon>malvids</taxon>
        <taxon>Sapindales</taxon>
        <taxon>Rutaceae</taxon>
        <taxon>Aurantioideae</taxon>
        <taxon>Citrus</taxon>
    </lineage>
</organism>
<keyword evidence="2" id="KW-0732">Signal</keyword>
<evidence type="ECO:0000256" key="2">
    <source>
        <dbReference type="SAM" id="SignalP"/>
    </source>
</evidence>
<name>A0A067EP23_CITSI</name>
<proteinExistence type="predicted"/>
<evidence type="ECO:0008006" key="5">
    <source>
        <dbReference type="Google" id="ProtNLM"/>
    </source>
</evidence>
<dbReference type="SMR" id="A0A067EP23"/>
<dbReference type="SUPFAM" id="SSF47699">
    <property type="entry name" value="Bifunctional inhibitor/lipid-transfer protein/seed storage 2S albumin"/>
    <property type="match status" value="1"/>
</dbReference>
<evidence type="ECO:0000313" key="4">
    <source>
        <dbReference type="Proteomes" id="UP000027120"/>
    </source>
</evidence>
<keyword evidence="4" id="KW-1185">Reference proteome</keyword>
<gene>
    <name evidence="3" type="ORF">CISIN_1g045502mg</name>
</gene>
<dbReference type="EMBL" id="KK785024">
    <property type="protein sequence ID" value="KDO52962.1"/>
    <property type="molecule type" value="Genomic_DNA"/>
</dbReference>
<feature type="region of interest" description="Disordered" evidence="1">
    <location>
        <begin position="71"/>
        <end position="100"/>
    </location>
</feature>
<dbReference type="AlphaFoldDB" id="A0A067EP23"/>
<evidence type="ECO:0000313" key="3">
    <source>
        <dbReference type="EMBL" id="KDO52962.1"/>
    </source>
</evidence>
<evidence type="ECO:0000256" key="1">
    <source>
        <dbReference type="SAM" id="MobiDB-lite"/>
    </source>
</evidence>
<protein>
    <recommendedName>
        <fullName evidence="5">Bifunctional inhibitor/plant lipid transfer protein/seed storage helical domain-containing protein</fullName>
    </recommendedName>
</protein>
<dbReference type="Proteomes" id="UP000027120">
    <property type="component" value="Unassembled WGS sequence"/>
</dbReference>
<reference evidence="3 4" key="1">
    <citation type="submission" date="2014-04" db="EMBL/GenBank/DDBJ databases">
        <authorList>
            <consortium name="International Citrus Genome Consortium"/>
            <person name="Gmitter F."/>
            <person name="Chen C."/>
            <person name="Farmerie W."/>
            <person name="Harkins T."/>
            <person name="Desany B."/>
            <person name="Mohiuddin M."/>
            <person name="Kodira C."/>
            <person name="Borodovsky M."/>
            <person name="Lomsadze A."/>
            <person name="Burns P."/>
            <person name="Jenkins J."/>
            <person name="Prochnik S."/>
            <person name="Shu S."/>
            <person name="Chapman J."/>
            <person name="Pitluck S."/>
            <person name="Schmutz J."/>
            <person name="Rokhsar D."/>
        </authorList>
    </citation>
    <scope>NUCLEOTIDE SEQUENCE</scope>
</reference>
<sequence>MAKLAPLLAAFALFLLVANASMYQTTVEIDENVDPQGQHCQQQRLRHCQICRCLRLAQALRCQQQQGAHGGQQEMYETASETPRMCQMQPMRRDDEELYA</sequence>
<accession>A0A067EP23</accession>
<feature type="chain" id="PRO_5001640395" description="Bifunctional inhibitor/plant lipid transfer protein/seed storage helical domain-containing protein" evidence="2">
    <location>
        <begin position="21"/>
        <end position="100"/>
    </location>
</feature>
<feature type="signal peptide" evidence="2">
    <location>
        <begin position="1"/>
        <end position="20"/>
    </location>
</feature>
<feature type="compositionally biased region" description="Basic and acidic residues" evidence="1">
    <location>
        <begin position="91"/>
        <end position="100"/>
    </location>
</feature>
<dbReference type="InterPro" id="IPR036312">
    <property type="entry name" value="Bifun_inhib/LTP/seed_sf"/>
</dbReference>